<evidence type="ECO:0000256" key="4">
    <source>
        <dbReference type="SAM" id="MobiDB-lite"/>
    </source>
</evidence>
<dbReference type="InterPro" id="IPR001029">
    <property type="entry name" value="Flagellin_N"/>
</dbReference>
<name>A0ABT2KGJ7_9RHOB</name>
<dbReference type="Proteomes" id="UP000217448">
    <property type="component" value="Unassembled WGS sequence"/>
</dbReference>
<protein>
    <recommendedName>
        <fullName evidence="5">Flagellin N-terminal domain-containing protein</fullName>
    </recommendedName>
</protein>
<comment type="similarity">
    <text evidence="2">Belongs to the bacterial flagellin family.</text>
</comment>
<evidence type="ECO:0000259" key="5">
    <source>
        <dbReference type="Pfam" id="PF00669"/>
    </source>
</evidence>
<dbReference type="Pfam" id="PF00669">
    <property type="entry name" value="Flagellin_N"/>
    <property type="match status" value="1"/>
</dbReference>
<gene>
    <name evidence="6" type="ORF">CLG85_003685</name>
</gene>
<feature type="compositionally biased region" description="Basic residues" evidence="4">
    <location>
        <begin position="220"/>
        <end position="233"/>
    </location>
</feature>
<evidence type="ECO:0000256" key="3">
    <source>
        <dbReference type="ARBA" id="ARBA00023143"/>
    </source>
</evidence>
<dbReference type="RefSeq" id="WP_260348453.1">
    <property type="nucleotide sequence ID" value="NZ_NTHN02000004.1"/>
</dbReference>
<accession>A0ABT2KGJ7</accession>
<sequence>MIYLSKGASTLYSSLLRRNQNADLSNALSRAEQELSTGYKSDIYKSIGLGATEALSLNARLDRDEAQSAANALTLSRIEMTTESLGSMRESVQEALELAVANSEYSANGVSGVQIAARAALDALIGHSAQAYSGMGLFSGTVNVTSALQPWSQAQSDSGLSPESVLAGLLSGGAQLSRRRRCGSGRDRRDLLRQRRRCRHQLPVAVLQRLGRERAPTCKPRGRRERRLRRTGG</sequence>
<dbReference type="SUPFAM" id="SSF64518">
    <property type="entry name" value="Phase 1 flagellin"/>
    <property type="match status" value="1"/>
</dbReference>
<reference evidence="7" key="1">
    <citation type="submission" date="2023-07" db="EMBL/GenBank/DDBJ databases">
        <title>Yangia mangrovi SAOS 153D genome.</title>
        <authorList>
            <person name="Verma A."/>
            <person name="Pal Y."/>
            <person name="Sundharam S."/>
            <person name="Bisht B."/>
            <person name="Srinivasan K."/>
        </authorList>
    </citation>
    <scope>NUCLEOTIDE SEQUENCE [LARGE SCALE GENOMIC DNA]</scope>
    <source>
        <strain evidence="7">SAOS 153D</strain>
    </source>
</reference>
<evidence type="ECO:0000256" key="2">
    <source>
        <dbReference type="ARBA" id="ARBA00005709"/>
    </source>
</evidence>
<dbReference type="EMBL" id="NTHN02000004">
    <property type="protein sequence ID" value="MCT4369491.1"/>
    <property type="molecule type" value="Genomic_DNA"/>
</dbReference>
<keyword evidence="3" id="KW-0975">Bacterial flagellum</keyword>
<proteinExistence type="inferred from homology"/>
<keyword evidence="7" id="KW-1185">Reference proteome</keyword>
<organism evidence="6 7">
    <name type="scientific">Alloyangia mangrovi</name>
    <dbReference type="NCBI Taxonomy" id="1779329"/>
    <lineage>
        <taxon>Bacteria</taxon>
        <taxon>Pseudomonadati</taxon>
        <taxon>Pseudomonadota</taxon>
        <taxon>Alphaproteobacteria</taxon>
        <taxon>Rhodobacterales</taxon>
        <taxon>Roseobacteraceae</taxon>
        <taxon>Alloyangia</taxon>
    </lineage>
</organism>
<comment type="caution">
    <text evidence="6">The sequence shown here is derived from an EMBL/GenBank/DDBJ whole genome shotgun (WGS) entry which is preliminary data.</text>
</comment>
<evidence type="ECO:0000313" key="7">
    <source>
        <dbReference type="Proteomes" id="UP000217448"/>
    </source>
</evidence>
<comment type="subcellular location">
    <subcellularLocation>
        <location evidence="1">Bacterial flagellum</location>
    </subcellularLocation>
</comment>
<feature type="region of interest" description="Disordered" evidence="4">
    <location>
        <begin position="211"/>
        <end position="233"/>
    </location>
</feature>
<feature type="domain" description="Flagellin N-terminal" evidence="5">
    <location>
        <begin position="9"/>
        <end position="141"/>
    </location>
</feature>
<evidence type="ECO:0000313" key="6">
    <source>
        <dbReference type="EMBL" id="MCT4369491.1"/>
    </source>
</evidence>
<evidence type="ECO:0000256" key="1">
    <source>
        <dbReference type="ARBA" id="ARBA00004365"/>
    </source>
</evidence>